<dbReference type="STRING" id="313628.LNTAR_01432"/>
<reference evidence="3 4" key="1">
    <citation type="journal article" date="2010" name="J. Bacteriol.">
        <title>Genome sequence of Lentisphaera araneosa HTCC2155T, the type species of the order Lentisphaerales in the phylum Lentisphaerae.</title>
        <authorList>
            <person name="Thrash J.C."/>
            <person name="Cho J.C."/>
            <person name="Vergin K.L."/>
            <person name="Morris R.M."/>
            <person name="Giovannoni S.J."/>
        </authorList>
    </citation>
    <scope>NUCLEOTIDE SEQUENCE [LARGE SCALE GENOMIC DNA]</scope>
    <source>
        <strain evidence="3 4">HTCC2155</strain>
    </source>
</reference>
<keyword evidence="2" id="KW-0732">Signal</keyword>
<proteinExistence type="predicted"/>
<evidence type="ECO:0000313" key="3">
    <source>
        <dbReference type="EMBL" id="EDM25827.1"/>
    </source>
</evidence>
<name>A6DR80_9BACT</name>
<comment type="caution">
    <text evidence="3">The sequence shown here is derived from an EMBL/GenBank/DDBJ whole genome shotgun (WGS) entry which is preliminary data.</text>
</comment>
<accession>A6DR80</accession>
<feature type="chain" id="PRO_5002691371" evidence="2">
    <location>
        <begin position="21"/>
        <end position="204"/>
    </location>
</feature>
<feature type="signal peptide" evidence="2">
    <location>
        <begin position="1"/>
        <end position="20"/>
    </location>
</feature>
<dbReference type="CDD" id="cd12087">
    <property type="entry name" value="TM_EGFR-like"/>
    <property type="match status" value="1"/>
</dbReference>
<feature type="transmembrane region" description="Helical" evidence="1">
    <location>
        <begin position="91"/>
        <end position="114"/>
    </location>
</feature>
<dbReference type="EMBL" id="ABCK01000023">
    <property type="protein sequence ID" value="EDM25827.1"/>
    <property type="molecule type" value="Genomic_DNA"/>
</dbReference>
<keyword evidence="1" id="KW-0472">Membrane</keyword>
<keyword evidence="1" id="KW-0812">Transmembrane</keyword>
<evidence type="ECO:0000256" key="2">
    <source>
        <dbReference type="SAM" id="SignalP"/>
    </source>
</evidence>
<dbReference type="RefSeq" id="WP_007280352.1">
    <property type="nucleotide sequence ID" value="NZ_ABCK01000023.1"/>
</dbReference>
<organism evidence="3 4">
    <name type="scientific">Lentisphaera araneosa HTCC2155</name>
    <dbReference type="NCBI Taxonomy" id="313628"/>
    <lineage>
        <taxon>Bacteria</taxon>
        <taxon>Pseudomonadati</taxon>
        <taxon>Lentisphaerota</taxon>
        <taxon>Lentisphaeria</taxon>
        <taxon>Lentisphaerales</taxon>
        <taxon>Lentisphaeraceae</taxon>
        <taxon>Lentisphaera</taxon>
    </lineage>
</organism>
<dbReference type="AlphaFoldDB" id="A6DR80"/>
<dbReference type="Proteomes" id="UP000004947">
    <property type="component" value="Unassembled WGS sequence"/>
</dbReference>
<sequence length="204" mass="22304">MKNTLFKIFLFFFFVSSASAQNVSPELKFDDSGYVDDLAGEHAPDMGEEAAPELKELKPVKKIEKKKKTINVGQAQTFQGKKYSTGKGMSLLTILAIGGVVILLIVGALAYLFVIKKPKFKVDEDEFEDFDKDIVHKNDQAIQQAPEKVADPSSTVVYSKPSLGSDLAAATRIDEMGRNPSGIIVDEDKYFAAGDGFVDEDLDG</sequence>
<keyword evidence="4" id="KW-1185">Reference proteome</keyword>
<gene>
    <name evidence="3" type="ORF">LNTAR_01432</name>
</gene>
<evidence type="ECO:0000256" key="1">
    <source>
        <dbReference type="SAM" id="Phobius"/>
    </source>
</evidence>
<evidence type="ECO:0000313" key="4">
    <source>
        <dbReference type="Proteomes" id="UP000004947"/>
    </source>
</evidence>
<protein>
    <submittedName>
        <fullName evidence="3">Uncharacterized protein</fullName>
    </submittedName>
</protein>
<keyword evidence="1" id="KW-1133">Transmembrane helix</keyword>